<dbReference type="RefSeq" id="WP_045311194.1">
    <property type="nucleotide sequence ID" value="NZ_JYJG01000056.1"/>
</dbReference>
<dbReference type="EMBL" id="JYJG01000056">
    <property type="protein sequence ID" value="KJK50527.1"/>
    <property type="molecule type" value="Genomic_DNA"/>
</dbReference>
<evidence type="ECO:0008006" key="3">
    <source>
        <dbReference type="Google" id="ProtNLM"/>
    </source>
</evidence>
<sequence>MRSSAIALVFLLVGCGTGTTSLPTITPAPTSSSASPLPELQPRLDSIGVLLTACIPRLRGEPVESVDNCAHLMPDVAGVIDEVSQRADKLPPQSRSAIEQVRKALTDIKPCEPWFASGGTTADGQLNSRCGKAWDELFKSYNALRNAA</sequence>
<dbReference type="AlphaFoldDB" id="A0A0F0H883"/>
<protein>
    <recommendedName>
        <fullName evidence="3">Lipoprotein</fullName>
    </recommendedName>
</protein>
<dbReference type="PATRIC" id="fig|68170.10.peg.441"/>
<gene>
    <name evidence="1" type="ORF">UK23_10265</name>
</gene>
<evidence type="ECO:0000313" key="1">
    <source>
        <dbReference type="EMBL" id="KJK50527.1"/>
    </source>
</evidence>
<reference evidence="1 2" key="1">
    <citation type="submission" date="2015-02" db="EMBL/GenBank/DDBJ databases">
        <authorList>
            <person name="Ju K.-S."/>
            <person name="Doroghazi J.R."/>
            <person name="Metcalf W."/>
        </authorList>
    </citation>
    <scope>NUCLEOTIDE SEQUENCE [LARGE SCALE GENOMIC DNA]</scope>
    <source>
        <strain evidence="1 2">NRRL B-16140</strain>
    </source>
</reference>
<dbReference type="Proteomes" id="UP000033393">
    <property type="component" value="Unassembled WGS sequence"/>
</dbReference>
<organism evidence="1 2">
    <name type="scientific">Lentzea aerocolonigenes</name>
    <name type="common">Lechevalieria aerocolonigenes</name>
    <name type="synonym">Saccharothrix aerocolonigenes</name>
    <dbReference type="NCBI Taxonomy" id="68170"/>
    <lineage>
        <taxon>Bacteria</taxon>
        <taxon>Bacillati</taxon>
        <taxon>Actinomycetota</taxon>
        <taxon>Actinomycetes</taxon>
        <taxon>Pseudonocardiales</taxon>
        <taxon>Pseudonocardiaceae</taxon>
        <taxon>Lentzea</taxon>
    </lineage>
</organism>
<name>A0A0F0H883_LENAE</name>
<evidence type="ECO:0000313" key="2">
    <source>
        <dbReference type="Proteomes" id="UP000033393"/>
    </source>
</evidence>
<dbReference type="PROSITE" id="PS51257">
    <property type="entry name" value="PROKAR_LIPOPROTEIN"/>
    <property type="match status" value="1"/>
</dbReference>
<keyword evidence="2" id="KW-1185">Reference proteome</keyword>
<accession>A0A0F0H883</accession>
<comment type="caution">
    <text evidence="1">The sequence shown here is derived from an EMBL/GenBank/DDBJ whole genome shotgun (WGS) entry which is preliminary data.</text>
</comment>
<proteinExistence type="predicted"/>
<dbReference type="OrthoDB" id="3697006at2"/>